<dbReference type="Proteomes" id="UP000295075">
    <property type="component" value="Unassembled WGS sequence"/>
</dbReference>
<proteinExistence type="predicted"/>
<gene>
    <name evidence="1" type="ORF">E1261_44285</name>
</gene>
<comment type="caution">
    <text evidence="1">The sequence shown here is derived from an EMBL/GenBank/DDBJ whole genome shotgun (WGS) entry which is preliminary data.</text>
</comment>
<dbReference type="OrthoDB" id="5144898at2"/>
<dbReference type="RefSeq" id="WP_132416305.1">
    <property type="nucleotide sequence ID" value="NZ_SMKA01000480.1"/>
</dbReference>
<name>A0A4R4P0I8_9ACTN</name>
<organism evidence="1 2">
    <name type="scientific">Kribbella albertanoniae</name>
    <dbReference type="NCBI Taxonomy" id="1266829"/>
    <lineage>
        <taxon>Bacteria</taxon>
        <taxon>Bacillati</taxon>
        <taxon>Actinomycetota</taxon>
        <taxon>Actinomycetes</taxon>
        <taxon>Propionibacteriales</taxon>
        <taxon>Kribbellaceae</taxon>
        <taxon>Kribbella</taxon>
    </lineage>
</organism>
<dbReference type="EMBL" id="SMKA01000480">
    <property type="protein sequence ID" value="TDC14100.1"/>
    <property type="molecule type" value="Genomic_DNA"/>
</dbReference>
<accession>A0A4R4P0I8</accession>
<reference evidence="1 2" key="1">
    <citation type="submission" date="2019-03" db="EMBL/GenBank/DDBJ databases">
        <title>Draft genome sequences of novel Actinobacteria.</title>
        <authorList>
            <person name="Sahin N."/>
            <person name="Ay H."/>
            <person name="Saygin H."/>
        </authorList>
    </citation>
    <scope>NUCLEOTIDE SEQUENCE [LARGE SCALE GENOMIC DNA]</scope>
    <source>
        <strain evidence="1 2">JCM 30547</strain>
    </source>
</reference>
<sequence length="185" mass="20197">MRFRRSTWPNELADAVRGSGTGRKESILAAAQLADGNWVAGTRAAVYLPTDAPTEAPGKPTPESVRRVGWEQIERAGWDSEASVLHVYETTDFGTPLRATDLKIDDPGRFGQLLRERVDASIVVQRHVPLAGKRGVRIVGRRNPSTTEAPITWNFVLDKGWEPTQPGIVDAAEAALAAVREEFGV</sequence>
<protein>
    <submittedName>
        <fullName evidence="1">Uncharacterized protein</fullName>
    </submittedName>
</protein>
<dbReference type="AlphaFoldDB" id="A0A4R4P0I8"/>
<evidence type="ECO:0000313" key="2">
    <source>
        <dbReference type="Proteomes" id="UP000295075"/>
    </source>
</evidence>
<evidence type="ECO:0000313" key="1">
    <source>
        <dbReference type="EMBL" id="TDC14100.1"/>
    </source>
</evidence>
<keyword evidence="2" id="KW-1185">Reference proteome</keyword>